<protein>
    <submittedName>
        <fullName evidence="1">Uncharacterized protein</fullName>
    </submittedName>
</protein>
<dbReference type="EMBL" id="BART01034660">
    <property type="protein sequence ID" value="GAH06635.1"/>
    <property type="molecule type" value="Genomic_DNA"/>
</dbReference>
<evidence type="ECO:0000313" key="1">
    <source>
        <dbReference type="EMBL" id="GAH06635.1"/>
    </source>
</evidence>
<dbReference type="AlphaFoldDB" id="X1DE82"/>
<reference evidence="1" key="1">
    <citation type="journal article" date="2014" name="Front. Microbiol.">
        <title>High frequency of phylogenetically diverse reductive dehalogenase-homologous genes in deep subseafloor sedimentary metagenomes.</title>
        <authorList>
            <person name="Kawai M."/>
            <person name="Futagami T."/>
            <person name="Toyoda A."/>
            <person name="Takaki Y."/>
            <person name="Nishi S."/>
            <person name="Hori S."/>
            <person name="Arai W."/>
            <person name="Tsubouchi T."/>
            <person name="Morono Y."/>
            <person name="Uchiyama I."/>
            <person name="Ito T."/>
            <person name="Fujiyama A."/>
            <person name="Inagaki F."/>
            <person name="Takami H."/>
        </authorList>
    </citation>
    <scope>NUCLEOTIDE SEQUENCE</scope>
    <source>
        <strain evidence="1">Expedition CK06-06</strain>
    </source>
</reference>
<name>X1DE82_9ZZZZ</name>
<sequence length="85" mass="9659">MTEEEIKALSFEIGMLGSSGLDYTSPDKKHTLRNCPGEKFSGLQLMCLMYAGFSRFAPEQNLSMDLEEPFRTALQLYDAKKEENE</sequence>
<proteinExistence type="predicted"/>
<organism evidence="1">
    <name type="scientific">marine sediment metagenome</name>
    <dbReference type="NCBI Taxonomy" id="412755"/>
    <lineage>
        <taxon>unclassified sequences</taxon>
        <taxon>metagenomes</taxon>
        <taxon>ecological metagenomes</taxon>
    </lineage>
</organism>
<gene>
    <name evidence="1" type="ORF">S01H4_59164</name>
</gene>
<comment type="caution">
    <text evidence="1">The sequence shown here is derived from an EMBL/GenBank/DDBJ whole genome shotgun (WGS) entry which is preliminary data.</text>
</comment>
<accession>X1DE82</accession>